<protein>
    <submittedName>
        <fullName evidence="3">Cytochrome C biosynthesis protein</fullName>
    </submittedName>
</protein>
<keyword evidence="4" id="KW-1185">Reference proteome</keyword>
<evidence type="ECO:0000313" key="4">
    <source>
        <dbReference type="Proteomes" id="UP000270927"/>
    </source>
</evidence>
<sequence>MKIVDINSIPRRVVPKGLNSDPKKAIAPIQPRKRIFYVIGFLAISHLMAASIWYTYQEKQELAAQKEIFEATYHFESSDFDKALEGDGTHKGFLAIIKQYPYTKTANLACFYVGSSYMHQKEYDKAIAFLKKVHFGDFILQARAWCIMGDAYSEQQDHKQAAVFYIKAAHYKENSIYTPGYLVKAAIAFEAHNRYEDAYDCYQEIVKKYPKSQYGSDLAIKEANRLSALLLMD</sequence>
<dbReference type="InterPro" id="IPR011990">
    <property type="entry name" value="TPR-like_helical_dom_sf"/>
</dbReference>
<accession>A0A3N2QCA7</accession>
<dbReference type="InterPro" id="IPR019734">
    <property type="entry name" value="TPR_rpt"/>
</dbReference>
<keyword evidence="1" id="KW-0802">TPR repeat</keyword>
<dbReference type="SMART" id="SM00028">
    <property type="entry name" value="TPR"/>
    <property type="match status" value="3"/>
</dbReference>
<reference evidence="3 4" key="1">
    <citation type="submission" date="2018-09" db="EMBL/GenBank/DDBJ databases">
        <title>Comparative Genomics of Wolbachia-Cardinium Dual Endosymbiosis in a Plant-Parasitic Nematode.</title>
        <authorList>
            <person name="Brown A.M.V."/>
            <person name="Wasala S.K."/>
            <person name="Howe D.K."/>
            <person name="Peetz A.B."/>
            <person name="Zasada I.A."/>
            <person name="Denver D.R."/>
        </authorList>
    </citation>
    <scope>NUCLEOTIDE SEQUENCE [LARGE SCALE GENOMIC DNA]</scope>
    <source>
        <strain evidence="3 4">Pp_1</strain>
    </source>
</reference>
<dbReference type="PROSITE" id="PS50005">
    <property type="entry name" value="TPR"/>
    <property type="match status" value="1"/>
</dbReference>
<name>A0A3N2QCA7_9BACT</name>
<keyword evidence="2" id="KW-1133">Transmembrane helix</keyword>
<feature type="transmembrane region" description="Helical" evidence="2">
    <location>
        <begin position="35"/>
        <end position="56"/>
    </location>
</feature>
<dbReference type="Gene3D" id="1.25.40.10">
    <property type="entry name" value="Tetratricopeptide repeat domain"/>
    <property type="match status" value="2"/>
</dbReference>
<dbReference type="EMBL" id="RARA01000023">
    <property type="protein sequence ID" value="ROT47453.1"/>
    <property type="molecule type" value="Genomic_DNA"/>
</dbReference>
<evidence type="ECO:0000256" key="1">
    <source>
        <dbReference type="PROSITE-ProRule" id="PRU00339"/>
    </source>
</evidence>
<gene>
    <name evidence="3" type="ORF">EDM02_02240</name>
</gene>
<dbReference type="Pfam" id="PF13174">
    <property type="entry name" value="TPR_6"/>
    <property type="match status" value="1"/>
</dbReference>
<evidence type="ECO:0000256" key="2">
    <source>
        <dbReference type="SAM" id="Phobius"/>
    </source>
</evidence>
<keyword evidence="2" id="KW-0812">Transmembrane</keyword>
<proteinExistence type="predicted"/>
<organism evidence="3 4">
    <name type="scientific">Candidatus Cardinium hertigii</name>
    <dbReference type="NCBI Taxonomy" id="247481"/>
    <lineage>
        <taxon>Bacteria</taxon>
        <taxon>Pseudomonadati</taxon>
        <taxon>Bacteroidota</taxon>
        <taxon>Cytophagia</taxon>
        <taxon>Cytophagales</taxon>
        <taxon>Amoebophilaceae</taxon>
        <taxon>Candidatus Cardinium</taxon>
    </lineage>
</organism>
<evidence type="ECO:0000313" key="3">
    <source>
        <dbReference type="EMBL" id="ROT47453.1"/>
    </source>
</evidence>
<dbReference type="SUPFAM" id="SSF48452">
    <property type="entry name" value="TPR-like"/>
    <property type="match status" value="1"/>
</dbReference>
<feature type="repeat" description="TPR" evidence="1">
    <location>
        <begin position="142"/>
        <end position="175"/>
    </location>
</feature>
<dbReference type="OrthoDB" id="9808622at2"/>
<keyword evidence="2" id="KW-0472">Membrane</keyword>
<dbReference type="Proteomes" id="UP000270927">
    <property type="component" value="Unassembled WGS sequence"/>
</dbReference>
<dbReference type="AlphaFoldDB" id="A0A3N2QCA7"/>
<dbReference type="RefSeq" id="WP_123662690.1">
    <property type="nucleotide sequence ID" value="NZ_RARA01000023.1"/>
</dbReference>
<comment type="caution">
    <text evidence="3">The sequence shown here is derived from an EMBL/GenBank/DDBJ whole genome shotgun (WGS) entry which is preliminary data.</text>
</comment>